<keyword evidence="4" id="KW-0694">RNA-binding</keyword>
<feature type="compositionally biased region" description="Basic residues" evidence="6">
    <location>
        <begin position="35"/>
        <end position="46"/>
    </location>
</feature>
<dbReference type="Gene3D" id="3.100.10.10">
    <property type="match status" value="1"/>
</dbReference>
<gene>
    <name evidence="4 8" type="primary">rplO</name>
</gene>
<dbReference type="Pfam" id="PF00828">
    <property type="entry name" value="Ribosomal_L27A"/>
    <property type="match status" value="1"/>
</dbReference>
<keyword evidence="4" id="KW-0699">rRNA-binding</keyword>
<protein>
    <recommendedName>
        <fullName evidence="4">Large ribosomal subunit protein uL15</fullName>
    </recommendedName>
</protein>
<evidence type="ECO:0000259" key="7">
    <source>
        <dbReference type="Pfam" id="PF00828"/>
    </source>
</evidence>
<evidence type="ECO:0000256" key="1">
    <source>
        <dbReference type="ARBA" id="ARBA00007320"/>
    </source>
</evidence>
<comment type="similarity">
    <text evidence="1 4 5">Belongs to the universal ribosomal protein uL15 family.</text>
</comment>
<dbReference type="GO" id="GO:0003735">
    <property type="term" value="F:structural constituent of ribosome"/>
    <property type="evidence" value="ECO:0007669"/>
    <property type="project" value="InterPro"/>
</dbReference>
<feature type="domain" description="Large ribosomal subunit protein uL15/eL18" evidence="7">
    <location>
        <begin position="75"/>
        <end position="144"/>
    </location>
</feature>
<evidence type="ECO:0000256" key="3">
    <source>
        <dbReference type="ARBA" id="ARBA00023274"/>
    </source>
</evidence>
<dbReference type="InterPro" id="IPR005749">
    <property type="entry name" value="Ribosomal_uL15_bac-type"/>
</dbReference>
<dbReference type="HAMAP" id="MF_01341">
    <property type="entry name" value="Ribosomal_uL15"/>
    <property type="match status" value="1"/>
</dbReference>
<dbReference type="GO" id="GO:0019843">
    <property type="term" value="F:rRNA binding"/>
    <property type="evidence" value="ECO:0007669"/>
    <property type="project" value="UniProtKB-UniRule"/>
</dbReference>
<dbReference type="InterPro" id="IPR036227">
    <property type="entry name" value="Ribosomal_uL15/eL18_sf"/>
</dbReference>
<proteinExistence type="inferred from homology"/>
<dbReference type="PROSITE" id="PS00475">
    <property type="entry name" value="RIBOSOMAL_L15"/>
    <property type="match status" value="1"/>
</dbReference>
<keyword evidence="3 4" id="KW-0687">Ribonucleoprotein</keyword>
<sequence>MLNRLKAPEGAVKGKKRIGRGESSGRGKTSGKGNKGQRARSGRGIKRGFEGGQMPLQRRTPKRGFTNIFKTNCSVLNVGRLSEEFPPGSAVTPDSLVEKGLLKNNKRPVKILGDGEINVALTVKANMFSQRAVAKIEAAGGKAEVIEGGV</sequence>
<keyword evidence="2 4" id="KW-0689">Ribosomal protein</keyword>
<dbReference type="InterPro" id="IPR001196">
    <property type="entry name" value="Ribosomal_uL15_CS"/>
</dbReference>
<dbReference type="PANTHER" id="PTHR12934:SF11">
    <property type="entry name" value="LARGE RIBOSOMAL SUBUNIT PROTEIN UL15M"/>
    <property type="match status" value="1"/>
</dbReference>
<evidence type="ECO:0000256" key="2">
    <source>
        <dbReference type="ARBA" id="ARBA00022980"/>
    </source>
</evidence>
<dbReference type="NCBIfam" id="TIGR01071">
    <property type="entry name" value="rplO_bact"/>
    <property type="match status" value="1"/>
</dbReference>
<dbReference type="EMBL" id="KT006934">
    <property type="protein sequence ID" value="AKQ00704.1"/>
    <property type="molecule type" value="Genomic_DNA"/>
</dbReference>
<evidence type="ECO:0000256" key="4">
    <source>
        <dbReference type="HAMAP-Rule" id="MF_01341"/>
    </source>
</evidence>
<accession>A0A0H4TJK7</accession>
<dbReference type="InterPro" id="IPR030878">
    <property type="entry name" value="Ribosomal_uL15"/>
</dbReference>
<comment type="function">
    <text evidence="4">Binds to the 23S rRNA.</text>
</comment>
<dbReference type="InterPro" id="IPR021131">
    <property type="entry name" value="Ribosomal_uL15/eL18"/>
</dbReference>
<feature type="region of interest" description="Disordered" evidence="6">
    <location>
        <begin position="1"/>
        <end position="64"/>
    </location>
</feature>
<evidence type="ECO:0000256" key="6">
    <source>
        <dbReference type="SAM" id="MobiDB-lite"/>
    </source>
</evidence>
<dbReference type="AlphaFoldDB" id="A0A0H4TJK7"/>
<dbReference type="GO" id="GO:0006412">
    <property type="term" value="P:translation"/>
    <property type="evidence" value="ECO:0007669"/>
    <property type="project" value="UniProtKB-UniRule"/>
</dbReference>
<comment type="subunit">
    <text evidence="4">Part of the 50S ribosomal subunit.</text>
</comment>
<dbReference type="SUPFAM" id="SSF52080">
    <property type="entry name" value="Ribosomal proteins L15p and L18e"/>
    <property type="match status" value="1"/>
</dbReference>
<dbReference type="GO" id="GO:0022625">
    <property type="term" value="C:cytosolic large ribosomal subunit"/>
    <property type="evidence" value="ECO:0007669"/>
    <property type="project" value="TreeGrafter"/>
</dbReference>
<reference evidence="8" key="1">
    <citation type="journal article" date="2015" name="ISME J.">
        <title>Aquifer environment selects for microbial species cohorts in sediment and groundwater.</title>
        <authorList>
            <person name="Hug L.A."/>
            <person name="Thomas B.C."/>
            <person name="Brown C.T."/>
            <person name="Frischkorn K.R."/>
            <person name="Williams K.H."/>
            <person name="Tringe S.G."/>
            <person name="Banfield J.F."/>
        </authorList>
    </citation>
    <scope>NUCLEOTIDE SEQUENCE</scope>
</reference>
<name>A0A0H4TJK7_9DELT</name>
<evidence type="ECO:0000313" key="8">
    <source>
        <dbReference type="EMBL" id="AKQ00704.1"/>
    </source>
</evidence>
<evidence type="ECO:0000256" key="5">
    <source>
        <dbReference type="RuleBase" id="RU003888"/>
    </source>
</evidence>
<dbReference type="PANTHER" id="PTHR12934">
    <property type="entry name" value="50S RIBOSOMAL PROTEIN L15"/>
    <property type="match status" value="1"/>
</dbReference>
<organism evidence="8">
    <name type="scientific">uncultured delta proteobacterium Rifle_16ft_4_minimus_10129</name>
    <dbReference type="NCBI Taxonomy" id="1665172"/>
    <lineage>
        <taxon>Bacteria</taxon>
        <taxon>Deltaproteobacteria</taxon>
        <taxon>environmental samples</taxon>
    </lineage>
</organism>